<evidence type="ECO:0000313" key="2">
    <source>
        <dbReference type="EMBL" id="MBE1426366.1"/>
    </source>
</evidence>
<dbReference type="PANTHER" id="PTHR43685:SF2">
    <property type="entry name" value="GLYCOSYLTRANSFERASE 2-LIKE DOMAIN-CONTAINING PROTEIN"/>
    <property type="match status" value="1"/>
</dbReference>
<dbReference type="RefSeq" id="WP_192624369.1">
    <property type="nucleotide sequence ID" value="NZ_JADBGG010000025.1"/>
</dbReference>
<organism evidence="2 3">
    <name type="scientific">Desulfomicrobium macestii</name>
    <dbReference type="NCBI Taxonomy" id="90731"/>
    <lineage>
        <taxon>Bacteria</taxon>
        <taxon>Pseudomonadati</taxon>
        <taxon>Thermodesulfobacteriota</taxon>
        <taxon>Desulfovibrionia</taxon>
        <taxon>Desulfovibrionales</taxon>
        <taxon>Desulfomicrobiaceae</taxon>
        <taxon>Desulfomicrobium</taxon>
    </lineage>
</organism>
<sequence length="263" mass="30108">MNLSNSVSIVTVCLNSERTIGKTFSSVGFQDYPNIEYIVVDGASTDSTVDLIKKCSAVTKWVSEPDNGISDAFNKGIALSSCEWIGIINADDWYEIDAVKSAMMHANDADIIHGPVRYWKSETPIGVYYPNQARLCWEMSINHPSVFVRRSVYEALGGFDPAYRYAMDYEFLLRALAAGYRFCAVSDVILANMSTGGVSDLCWKKSILEVMRAKDKHFPSFFRNRFYFLIQLVRGYVRRFFEFLGLDDFVRFFRNYFSVMRKL</sequence>
<dbReference type="Pfam" id="PF00535">
    <property type="entry name" value="Glycos_transf_2"/>
    <property type="match status" value="1"/>
</dbReference>
<feature type="domain" description="Glycosyltransferase 2-like" evidence="1">
    <location>
        <begin position="8"/>
        <end position="124"/>
    </location>
</feature>
<dbReference type="InterPro" id="IPR029044">
    <property type="entry name" value="Nucleotide-diphossugar_trans"/>
</dbReference>
<evidence type="ECO:0000313" key="3">
    <source>
        <dbReference type="Proteomes" id="UP000639010"/>
    </source>
</evidence>
<protein>
    <submittedName>
        <fullName evidence="2">Glycosyltransferase involved in cell wall biosynthesis</fullName>
    </submittedName>
</protein>
<dbReference type="Gene3D" id="3.90.550.10">
    <property type="entry name" value="Spore Coat Polysaccharide Biosynthesis Protein SpsA, Chain A"/>
    <property type="match status" value="1"/>
</dbReference>
<comment type="caution">
    <text evidence="2">The sequence shown here is derived from an EMBL/GenBank/DDBJ whole genome shotgun (WGS) entry which is preliminary data.</text>
</comment>
<gene>
    <name evidence="2" type="ORF">H4684_003031</name>
</gene>
<proteinExistence type="predicted"/>
<keyword evidence="3" id="KW-1185">Reference proteome</keyword>
<dbReference type="SUPFAM" id="SSF53448">
    <property type="entry name" value="Nucleotide-diphospho-sugar transferases"/>
    <property type="match status" value="1"/>
</dbReference>
<dbReference type="InterPro" id="IPR050834">
    <property type="entry name" value="Glycosyltransf_2"/>
</dbReference>
<name>A0ABR9H6N0_9BACT</name>
<dbReference type="Proteomes" id="UP000639010">
    <property type="component" value="Unassembled WGS sequence"/>
</dbReference>
<dbReference type="InterPro" id="IPR001173">
    <property type="entry name" value="Glyco_trans_2-like"/>
</dbReference>
<accession>A0ABR9H6N0</accession>
<evidence type="ECO:0000259" key="1">
    <source>
        <dbReference type="Pfam" id="PF00535"/>
    </source>
</evidence>
<dbReference type="EMBL" id="JADBGG010000025">
    <property type="protein sequence ID" value="MBE1426366.1"/>
    <property type="molecule type" value="Genomic_DNA"/>
</dbReference>
<reference evidence="2 3" key="1">
    <citation type="submission" date="2020-10" db="EMBL/GenBank/DDBJ databases">
        <title>Genomic Encyclopedia of Type Strains, Phase IV (KMG-IV): sequencing the most valuable type-strain genomes for metagenomic binning, comparative biology and taxonomic classification.</title>
        <authorList>
            <person name="Goeker M."/>
        </authorList>
    </citation>
    <scope>NUCLEOTIDE SEQUENCE [LARGE SCALE GENOMIC DNA]</scope>
    <source>
        <strain evidence="2 3">DSM 4194</strain>
    </source>
</reference>
<dbReference type="CDD" id="cd06433">
    <property type="entry name" value="GT_2_WfgS_like"/>
    <property type="match status" value="1"/>
</dbReference>
<dbReference type="PANTHER" id="PTHR43685">
    <property type="entry name" value="GLYCOSYLTRANSFERASE"/>
    <property type="match status" value="1"/>
</dbReference>